<evidence type="ECO:0008006" key="4">
    <source>
        <dbReference type="Google" id="ProtNLM"/>
    </source>
</evidence>
<keyword evidence="3" id="KW-1185">Reference proteome</keyword>
<gene>
    <name evidence="2" type="ORF">G3I46_07155</name>
</gene>
<evidence type="ECO:0000313" key="2">
    <source>
        <dbReference type="EMBL" id="NEB16296.1"/>
    </source>
</evidence>
<proteinExistence type="predicted"/>
<comment type="caution">
    <text evidence="2">The sequence shown here is derived from an EMBL/GenBank/DDBJ whole genome shotgun (WGS) entry which is preliminary data.</text>
</comment>
<sequence length="75" mass="7468">MRKSSCTVIAALAVWALCASGAEAAVFRVPDLPGEVTATECVQGGGVIIISADGDGTGSFTTVCRGGLHDGQTIT</sequence>
<feature type="signal peptide" evidence="1">
    <location>
        <begin position="1"/>
        <end position="24"/>
    </location>
</feature>
<evidence type="ECO:0000256" key="1">
    <source>
        <dbReference type="SAM" id="SignalP"/>
    </source>
</evidence>
<dbReference type="RefSeq" id="WP_164139457.1">
    <property type="nucleotide sequence ID" value="NZ_JAAGMB010000154.1"/>
</dbReference>
<dbReference type="Proteomes" id="UP000469545">
    <property type="component" value="Unassembled WGS sequence"/>
</dbReference>
<protein>
    <recommendedName>
        <fullName evidence="4">Secreted protein</fullName>
    </recommendedName>
</protein>
<dbReference type="EMBL" id="JAAGMB010000154">
    <property type="protein sequence ID" value="NEB16296.1"/>
    <property type="molecule type" value="Genomic_DNA"/>
</dbReference>
<reference evidence="2 3" key="1">
    <citation type="submission" date="2020-01" db="EMBL/GenBank/DDBJ databases">
        <title>Insect and environment-associated Actinomycetes.</title>
        <authorList>
            <person name="Currrie C."/>
            <person name="Chevrette M."/>
            <person name="Carlson C."/>
            <person name="Stubbendieck R."/>
            <person name="Wendt-Pienkowski E."/>
        </authorList>
    </citation>
    <scope>NUCLEOTIDE SEQUENCE [LARGE SCALE GENOMIC DNA]</scope>
    <source>
        <strain evidence="2 3">SID14172</strain>
    </source>
</reference>
<organism evidence="2 3">
    <name type="scientific">Streptomyces coelicoflavus</name>
    <dbReference type="NCBI Taxonomy" id="285562"/>
    <lineage>
        <taxon>Bacteria</taxon>
        <taxon>Bacillati</taxon>
        <taxon>Actinomycetota</taxon>
        <taxon>Actinomycetes</taxon>
        <taxon>Kitasatosporales</taxon>
        <taxon>Streptomycetaceae</taxon>
        <taxon>Streptomyces</taxon>
    </lineage>
</organism>
<feature type="chain" id="PRO_5026967809" description="Secreted protein" evidence="1">
    <location>
        <begin position="25"/>
        <end position="75"/>
    </location>
</feature>
<name>A0A6N9UHX5_9ACTN</name>
<evidence type="ECO:0000313" key="3">
    <source>
        <dbReference type="Proteomes" id="UP000469545"/>
    </source>
</evidence>
<dbReference type="AlphaFoldDB" id="A0A6N9UHX5"/>
<keyword evidence="1" id="KW-0732">Signal</keyword>
<accession>A0A6N9UHX5</accession>